<dbReference type="GO" id="GO:0005829">
    <property type="term" value="C:cytosol"/>
    <property type="evidence" value="ECO:0007669"/>
    <property type="project" value="TreeGrafter"/>
</dbReference>
<dbReference type="InterPro" id="IPR002201">
    <property type="entry name" value="Glyco_trans_9"/>
</dbReference>
<dbReference type="SUPFAM" id="SSF53756">
    <property type="entry name" value="UDP-Glycosyltransferase/glycogen phosphorylase"/>
    <property type="match status" value="1"/>
</dbReference>
<dbReference type="HOGENOM" id="CLU_822642_0_0_5"/>
<proteinExistence type="predicted"/>
<feature type="non-terminal residue" evidence="4">
    <location>
        <position position="1"/>
    </location>
</feature>
<keyword evidence="5" id="KW-1185">Reference proteome</keyword>
<evidence type="ECO:0000256" key="3">
    <source>
        <dbReference type="SAM" id="MobiDB-lite"/>
    </source>
</evidence>
<comment type="caution">
    <text evidence="4">The sequence shown here is derived from an EMBL/GenBank/DDBJ whole genome shotgun (WGS) entry which is preliminary data.</text>
</comment>
<dbReference type="Proteomes" id="UP000005324">
    <property type="component" value="Unassembled WGS sequence"/>
</dbReference>
<dbReference type="EMBL" id="ADVL01000541">
    <property type="protein sequence ID" value="EFH11041.1"/>
    <property type="molecule type" value="Genomic_DNA"/>
</dbReference>
<protein>
    <submittedName>
        <fullName evidence="4">Putative lipopolysaccharide heptosyltransferase II</fullName>
    </submittedName>
</protein>
<name>D5RNS8_9PROT</name>
<dbReference type="AlphaFoldDB" id="D5RNS8"/>
<sequence length="337" mass="36527">RCPRRPRPGGGAAALHHRRDAGGDHRRLSGAARRMRRILVIKLAALGDVVQAFGPFAAIRAHHPGAEITLLTTPPFAGLLRRAPWFDRIWADGRPAWTDIPAVARLAWRLRRAGFDRVYDLQTSSRSSRYRLFTGPRPEWSGIARGASHPHANPARDSLHTLERQREQLQMAGITTFPDPALDWLEEDLSPLGLPPRFGLLVPGASPGRPAKRWPVEHFARLATRLDLPVAILGGPAERPLAEAIRAASPAAIDLTGRTSLGQIGALARRAAFAVGNDTGPTHLLAAAGCPTLSLFGPDSDPALAAPRGPRASVLRRVPFESLSPEDVLQGLEKLRH</sequence>
<keyword evidence="1" id="KW-0328">Glycosyltransferase</keyword>
<dbReference type="PANTHER" id="PTHR30160">
    <property type="entry name" value="TETRAACYLDISACCHARIDE 4'-KINASE-RELATED"/>
    <property type="match status" value="1"/>
</dbReference>
<dbReference type="Gene3D" id="3.40.50.2000">
    <property type="entry name" value="Glycogen Phosphorylase B"/>
    <property type="match status" value="2"/>
</dbReference>
<evidence type="ECO:0000313" key="5">
    <source>
        <dbReference type="Proteomes" id="UP000005324"/>
    </source>
</evidence>
<gene>
    <name evidence="4" type="ORF">HMPREF0731_2739</name>
</gene>
<evidence type="ECO:0000256" key="2">
    <source>
        <dbReference type="ARBA" id="ARBA00022679"/>
    </source>
</evidence>
<accession>D5RNS8</accession>
<dbReference type="InterPro" id="IPR051199">
    <property type="entry name" value="LPS_LOS_Heptosyltrfase"/>
</dbReference>
<organism evidence="4 5">
    <name type="scientific">Pseudoroseomonas cervicalis ATCC 49957</name>
    <dbReference type="NCBI Taxonomy" id="525371"/>
    <lineage>
        <taxon>Bacteria</taxon>
        <taxon>Pseudomonadati</taxon>
        <taxon>Pseudomonadota</taxon>
        <taxon>Alphaproteobacteria</taxon>
        <taxon>Acetobacterales</taxon>
        <taxon>Roseomonadaceae</taxon>
        <taxon>Roseomonas</taxon>
    </lineage>
</organism>
<keyword evidence="2 4" id="KW-0808">Transferase</keyword>
<dbReference type="GO" id="GO:0009244">
    <property type="term" value="P:lipopolysaccharide core region biosynthetic process"/>
    <property type="evidence" value="ECO:0007669"/>
    <property type="project" value="TreeGrafter"/>
</dbReference>
<dbReference type="Pfam" id="PF01075">
    <property type="entry name" value="Glyco_transf_9"/>
    <property type="match status" value="1"/>
</dbReference>
<feature type="region of interest" description="Disordered" evidence="3">
    <location>
        <begin position="1"/>
        <end position="27"/>
    </location>
</feature>
<evidence type="ECO:0000256" key="1">
    <source>
        <dbReference type="ARBA" id="ARBA00022676"/>
    </source>
</evidence>
<reference evidence="4 5" key="1">
    <citation type="submission" date="2010-04" db="EMBL/GenBank/DDBJ databases">
        <authorList>
            <person name="Qin X."/>
            <person name="Bachman B."/>
            <person name="Battles P."/>
            <person name="Bell A."/>
            <person name="Bess C."/>
            <person name="Bickham C."/>
            <person name="Chaboub L."/>
            <person name="Chen D."/>
            <person name="Coyle M."/>
            <person name="Deiros D.R."/>
            <person name="Dinh H."/>
            <person name="Forbes L."/>
            <person name="Fowler G."/>
            <person name="Francisco L."/>
            <person name="Fu Q."/>
            <person name="Gubbala S."/>
            <person name="Hale W."/>
            <person name="Han Y."/>
            <person name="Hemphill L."/>
            <person name="Highlander S.K."/>
            <person name="Hirani K."/>
            <person name="Hogues M."/>
            <person name="Jackson L."/>
            <person name="Jakkamsetti A."/>
            <person name="Javaid M."/>
            <person name="Jiang H."/>
            <person name="Korchina V."/>
            <person name="Kovar C."/>
            <person name="Lara F."/>
            <person name="Lee S."/>
            <person name="Mata R."/>
            <person name="Mathew T."/>
            <person name="Moen C."/>
            <person name="Morales K."/>
            <person name="Munidasa M."/>
            <person name="Nazareth L."/>
            <person name="Ngo R."/>
            <person name="Nguyen L."/>
            <person name="Okwuonu G."/>
            <person name="Ongeri F."/>
            <person name="Patil S."/>
            <person name="Petrosino J."/>
            <person name="Pham C."/>
            <person name="Pham P."/>
            <person name="Pu L.-L."/>
            <person name="Puazo M."/>
            <person name="Raj R."/>
            <person name="Reid J."/>
            <person name="Rouhana J."/>
            <person name="Saada N."/>
            <person name="Shang Y."/>
            <person name="Simmons D."/>
            <person name="Thornton R."/>
            <person name="Warren J."/>
            <person name="Weissenberger G."/>
            <person name="Zhang J."/>
            <person name="Zhang L."/>
            <person name="Zhou C."/>
            <person name="Zhu D."/>
            <person name="Muzny D."/>
            <person name="Worley K."/>
            <person name="Gibbs R."/>
        </authorList>
    </citation>
    <scope>NUCLEOTIDE SEQUENCE [LARGE SCALE GENOMIC DNA]</scope>
    <source>
        <strain evidence="4 5">ATCC 49957</strain>
    </source>
</reference>
<evidence type="ECO:0000313" key="4">
    <source>
        <dbReference type="EMBL" id="EFH11041.1"/>
    </source>
</evidence>
<dbReference type="GO" id="GO:0008713">
    <property type="term" value="F:ADP-heptose-lipopolysaccharide heptosyltransferase activity"/>
    <property type="evidence" value="ECO:0007669"/>
    <property type="project" value="TreeGrafter"/>
</dbReference>
<dbReference type="PANTHER" id="PTHR30160:SF1">
    <property type="entry name" value="LIPOPOLYSACCHARIDE 1,2-N-ACETYLGLUCOSAMINETRANSFERASE-RELATED"/>
    <property type="match status" value="1"/>
</dbReference>
<dbReference type="CDD" id="cd03789">
    <property type="entry name" value="GT9_LPS_heptosyltransferase"/>
    <property type="match status" value="1"/>
</dbReference>